<dbReference type="GO" id="GO:0003677">
    <property type="term" value="F:DNA binding"/>
    <property type="evidence" value="ECO:0007669"/>
    <property type="project" value="TreeGrafter"/>
</dbReference>
<reference evidence="7 8" key="1">
    <citation type="submission" date="2024-04" db="EMBL/GenBank/DDBJ databases">
        <authorList>
            <person name="Fracassetti M."/>
        </authorList>
    </citation>
    <scope>NUCLEOTIDE SEQUENCE [LARGE SCALE GENOMIC DNA]</scope>
</reference>
<evidence type="ECO:0000256" key="3">
    <source>
        <dbReference type="ARBA" id="ARBA00022745"/>
    </source>
</evidence>
<evidence type="ECO:0000256" key="4">
    <source>
        <dbReference type="ARBA" id="ARBA00023242"/>
    </source>
</evidence>
<name>A0AAV2DT37_9ROSI</name>
<keyword evidence="8" id="KW-1185">Reference proteome</keyword>
<dbReference type="AlphaFoldDB" id="A0AAV2DT37"/>
<evidence type="ECO:0000259" key="6">
    <source>
        <dbReference type="Pfam" id="PF04873"/>
    </source>
</evidence>
<dbReference type="GO" id="GO:0003700">
    <property type="term" value="F:DNA-binding transcription factor activity"/>
    <property type="evidence" value="ECO:0007669"/>
    <property type="project" value="InterPro"/>
</dbReference>
<feature type="compositionally biased region" description="Acidic residues" evidence="5">
    <location>
        <begin position="13"/>
        <end position="38"/>
    </location>
</feature>
<dbReference type="PANTHER" id="PTHR33305">
    <property type="entry name" value="ETHYLENE INSENSITIVE 3-LIKE 2 PROTEIN"/>
    <property type="match status" value="1"/>
</dbReference>
<dbReference type="FunFam" id="1.10.3180.10:FF:000001">
    <property type="entry name" value="Ethylene insensitive 3-like 1"/>
    <property type="match status" value="1"/>
</dbReference>
<dbReference type="GO" id="GO:0009873">
    <property type="term" value="P:ethylene-activated signaling pathway"/>
    <property type="evidence" value="ECO:0007669"/>
    <property type="project" value="UniProtKB-KW"/>
</dbReference>
<feature type="region of interest" description="Disordered" evidence="5">
    <location>
        <begin position="64"/>
        <end position="92"/>
    </location>
</feature>
<dbReference type="InterPro" id="IPR047091">
    <property type="entry name" value="EIN3-like_DNA-bd"/>
</dbReference>
<dbReference type="SUPFAM" id="SSF116768">
    <property type="entry name" value="DNA-binding domain of EIN3-like"/>
    <property type="match status" value="1"/>
</dbReference>
<dbReference type="PANTHER" id="PTHR33305:SF29">
    <property type="entry name" value="ETHYLENE INSENSITIVE 3-LIKE 5 PROTEIN"/>
    <property type="match status" value="1"/>
</dbReference>
<evidence type="ECO:0000256" key="1">
    <source>
        <dbReference type="ARBA" id="ARBA00004123"/>
    </source>
</evidence>
<evidence type="ECO:0000313" key="7">
    <source>
        <dbReference type="EMBL" id="CAL1376713.1"/>
    </source>
</evidence>
<dbReference type="EMBL" id="OZ034816">
    <property type="protein sequence ID" value="CAL1376713.1"/>
    <property type="molecule type" value="Genomic_DNA"/>
</dbReference>
<proteinExistence type="inferred from homology"/>
<evidence type="ECO:0000313" key="8">
    <source>
        <dbReference type="Proteomes" id="UP001497516"/>
    </source>
</evidence>
<dbReference type="GO" id="GO:0005634">
    <property type="term" value="C:nucleus"/>
    <property type="evidence" value="ECO:0007669"/>
    <property type="project" value="UniProtKB-SubCell"/>
</dbReference>
<keyword evidence="3" id="KW-0936">Ethylene signaling pathway</keyword>
<feature type="region of interest" description="Disordered" evidence="5">
    <location>
        <begin position="1"/>
        <end position="39"/>
    </location>
</feature>
<dbReference type="InterPro" id="IPR023278">
    <property type="entry name" value="Ethylene_insens-like_DNA-bd"/>
</dbReference>
<evidence type="ECO:0000256" key="5">
    <source>
        <dbReference type="SAM" id="MobiDB-lite"/>
    </source>
</evidence>
<dbReference type="InterPro" id="IPR006957">
    <property type="entry name" value="EIN3"/>
</dbReference>
<accession>A0AAV2DT37</accession>
<sequence>MVRIDEPSISDVLEAEEEQELVDAAESGEAEAEEEPIGYDELKRRMWKDRLRLQKFEENRGTAAATTKELALKPETASCSSSTSKQEASRRKKMARAQDSILKYMVKIMEVCKGQGFVYGIIPEKGKPVSGSSDSLRSWWKEAVRFDHSAPEAIVQFQSSAVPPAVAAAAAAATYLHRLNELQDTTLGSLISALMQHCAPPQRRFPLERGLAPPWWPTGDEIWWEQQEAAAKEQGPPPYRKPHDLKKSWKVSLLTAVIKHMAPDFHRMRRLVRHSKCLQDKMTAKETAIWSNVVTEEEALLGEQLSNSLRISETDPSSSSSTSSSVLAEKRKGNFGREAAAEEEEVLYPCQNEVCPQSKPGLGFADKNTRSGHQLDCAFSEKLPFETDTSLETSGSDGDDYYPLLSNHNPLLSPPMVTAQASSELSVTDWANMVLESVNVYGGGEPLSSMETGEASEYWSGSGSGIDELGLPQETTGLGFGRSEHELDLNMYPSLLDDHNHNNGADSTSIWDLGYVEPTSPS</sequence>
<dbReference type="Gene3D" id="1.10.3180.10">
    <property type="entry name" value="DNA-binding domain of EIN3-like"/>
    <property type="match status" value="2"/>
</dbReference>
<feature type="compositionally biased region" description="Polar residues" evidence="5">
    <location>
        <begin position="77"/>
        <end position="86"/>
    </location>
</feature>
<protein>
    <recommendedName>
        <fullName evidence="6">Ethylene insensitive 3-like DNA-binding domain-containing protein</fullName>
    </recommendedName>
</protein>
<dbReference type="Pfam" id="PF04873">
    <property type="entry name" value="EIN3_DNA-bd"/>
    <property type="match status" value="1"/>
</dbReference>
<feature type="region of interest" description="Disordered" evidence="5">
    <location>
        <begin position="310"/>
        <end position="330"/>
    </location>
</feature>
<keyword evidence="4" id="KW-0539">Nucleus</keyword>
<comment type="similarity">
    <text evidence="2">Belongs to the EIN3 family.</text>
</comment>
<comment type="subcellular location">
    <subcellularLocation>
        <location evidence="1">Nucleus</location>
    </subcellularLocation>
</comment>
<evidence type="ECO:0000256" key="2">
    <source>
        <dbReference type="ARBA" id="ARBA00009416"/>
    </source>
</evidence>
<feature type="domain" description="Ethylene insensitive 3-like DNA-binding" evidence="6">
    <location>
        <begin position="40"/>
        <end position="298"/>
    </location>
</feature>
<dbReference type="Proteomes" id="UP001497516">
    <property type="component" value="Chromosome 3"/>
</dbReference>
<gene>
    <name evidence="7" type="ORF">LTRI10_LOCUS18425</name>
</gene>
<organism evidence="7 8">
    <name type="scientific">Linum trigynum</name>
    <dbReference type="NCBI Taxonomy" id="586398"/>
    <lineage>
        <taxon>Eukaryota</taxon>
        <taxon>Viridiplantae</taxon>
        <taxon>Streptophyta</taxon>
        <taxon>Embryophyta</taxon>
        <taxon>Tracheophyta</taxon>
        <taxon>Spermatophyta</taxon>
        <taxon>Magnoliopsida</taxon>
        <taxon>eudicotyledons</taxon>
        <taxon>Gunneridae</taxon>
        <taxon>Pentapetalae</taxon>
        <taxon>rosids</taxon>
        <taxon>fabids</taxon>
        <taxon>Malpighiales</taxon>
        <taxon>Linaceae</taxon>
        <taxon>Linum</taxon>
    </lineage>
</organism>